<dbReference type="EMBL" id="GL377573">
    <property type="protein sequence ID" value="EFJ31591.1"/>
    <property type="molecule type" value="Genomic_DNA"/>
</dbReference>
<evidence type="ECO:0000313" key="2">
    <source>
        <dbReference type="EMBL" id="EFJ31591.1"/>
    </source>
</evidence>
<dbReference type="InParanoid" id="D8R7U2"/>
<evidence type="ECO:0000313" key="3">
    <source>
        <dbReference type="Proteomes" id="UP000001514"/>
    </source>
</evidence>
<sequence length="324" mass="36332">MALLQRILAMLPVEFILSVRLVCRELRHITACPAFQEQCYSASLKKWCDLPNACFLPEGGFHLKGASGGLVAARLKSKIAVGNPITGQWVFFDPAPNSSWETSPWSLLVPKRSPASGGRTALDFRIIIGDGFYNSRTRRWKTVDFPGSSSYGSLFCDGIATFYYLCSEDNGVVKLVSGSMNDPSNVEVLGSWSEDRFKYPLYHQLLIYKGGEVGLLRDSSKVVRGIDAFVFDPVGWEWRRRSSLPSEMVKRVMSEQKGVKLLPKHELWQFSGDQGGRINFVAPHHCSGIIVFDSWDESWSWVDDPAPVPSFGRRSEFFSMELAI</sequence>
<dbReference type="InterPro" id="IPR050796">
    <property type="entry name" value="SCF_F-box_component"/>
</dbReference>
<evidence type="ECO:0008006" key="4">
    <source>
        <dbReference type="Google" id="ProtNLM"/>
    </source>
</evidence>
<dbReference type="KEGG" id="smo:SELMODRAFT_408291"/>
<gene>
    <name evidence="2" type="ORF">SELMODRAFT_408291</name>
</gene>
<name>D8R7U2_SELML</name>
<dbReference type="HOGENOM" id="CLU_858925_0_0_1"/>
<dbReference type="PANTHER" id="PTHR31672:SF2">
    <property type="entry name" value="F-BOX DOMAIN-CONTAINING PROTEIN"/>
    <property type="match status" value="1"/>
</dbReference>
<dbReference type="AlphaFoldDB" id="D8R7U2"/>
<proteinExistence type="predicted"/>
<dbReference type="PANTHER" id="PTHR31672">
    <property type="entry name" value="BNACNNG10540D PROTEIN"/>
    <property type="match status" value="1"/>
</dbReference>
<feature type="chain" id="PRO_5003121572" description="F-box domain-containing protein" evidence="1">
    <location>
        <begin position="19"/>
        <end position="324"/>
    </location>
</feature>
<feature type="signal peptide" evidence="1">
    <location>
        <begin position="1"/>
        <end position="18"/>
    </location>
</feature>
<protein>
    <recommendedName>
        <fullName evidence="4">F-box domain-containing protein</fullName>
    </recommendedName>
</protein>
<dbReference type="Proteomes" id="UP000001514">
    <property type="component" value="Unassembled WGS sequence"/>
</dbReference>
<keyword evidence="3" id="KW-1185">Reference proteome</keyword>
<dbReference type="GO" id="GO:0031146">
    <property type="term" value="P:SCF-dependent proteasomal ubiquitin-dependent protein catabolic process"/>
    <property type="evidence" value="ECO:0000318"/>
    <property type="project" value="GO_Central"/>
</dbReference>
<keyword evidence="1" id="KW-0732">Signal</keyword>
<dbReference type="CDD" id="cd09917">
    <property type="entry name" value="F-box_SF"/>
    <property type="match status" value="1"/>
</dbReference>
<reference evidence="2 3" key="1">
    <citation type="journal article" date="2011" name="Science">
        <title>The Selaginella genome identifies genetic changes associated with the evolution of vascular plants.</title>
        <authorList>
            <person name="Banks J.A."/>
            <person name="Nishiyama T."/>
            <person name="Hasebe M."/>
            <person name="Bowman J.L."/>
            <person name="Gribskov M."/>
            <person name="dePamphilis C."/>
            <person name="Albert V.A."/>
            <person name="Aono N."/>
            <person name="Aoyama T."/>
            <person name="Ambrose B.A."/>
            <person name="Ashton N.W."/>
            <person name="Axtell M.J."/>
            <person name="Barker E."/>
            <person name="Barker M.S."/>
            <person name="Bennetzen J.L."/>
            <person name="Bonawitz N.D."/>
            <person name="Chapple C."/>
            <person name="Cheng C."/>
            <person name="Correa L.G."/>
            <person name="Dacre M."/>
            <person name="DeBarry J."/>
            <person name="Dreyer I."/>
            <person name="Elias M."/>
            <person name="Engstrom E.M."/>
            <person name="Estelle M."/>
            <person name="Feng L."/>
            <person name="Finet C."/>
            <person name="Floyd S.K."/>
            <person name="Frommer W.B."/>
            <person name="Fujita T."/>
            <person name="Gramzow L."/>
            <person name="Gutensohn M."/>
            <person name="Harholt J."/>
            <person name="Hattori M."/>
            <person name="Heyl A."/>
            <person name="Hirai T."/>
            <person name="Hiwatashi Y."/>
            <person name="Ishikawa M."/>
            <person name="Iwata M."/>
            <person name="Karol K.G."/>
            <person name="Koehler B."/>
            <person name="Kolukisaoglu U."/>
            <person name="Kubo M."/>
            <person name="Kurata T."/>
            <person name="Lalonde S."/>
            <person name="Li K."/>
            <person name="Li Y."/>
            <person name="Litt A."/>
            <person name="Lyons E."/>
            <person name="Manning G."/>
            <person name="Maruyama T."/>
            <person name="Michael T.P."/>
            <person name="Mikami K."/>
            <person name="Miyazaki S."/>
            <person name="Morinaga S."/>
            <person name="Murata T."/>
            <person name="Mueller-Roeber B."/>
            <person name="Nelson D.R."/>
            <person name="Obara M."/>
            <person name="Oguri Y."/>
            <person name="Olmstead R.G."/>
            <person name="Onodera N."/>
            <person name="Petersen B.L."/>
            <person name="Pils B."/>
            <person name="Prigge M."/>
            <person name="Rensing S.A."/>
            <person name="Riano-Pachon D.M."/>
            <person name="Roberts A.W."/>
            <person name="Sato Y."/>
            <person name="Scheller H.V."/>
            <person name="Schulz B."/>
            <person name="Schulz C."/>
            <person name="Shakirov E.V."/>
            <person name="Shibagaki N."/>
            <person name="Shinohara N."/>
            <person name="Shippen D.E."/>
            <person name="Soerensen I."/>
            <person name="Sotooka R."/>
            <person name="Sugimoto N."/>
            <person name="Sugita M."/>
            <person name="Sumikawa N."/>
            <person name="Tanurdzic M."/>
            <person name="Theissen G."/>
            <person name="Ulvskov P."/>
            <person name="Wakazuki S."/>
            <person name="Weng J.K."/>
            <person name="Willats W.W."/>
            <person name="Wipf D."/>
            <person name="Wolf P.G."/>
            <person name="Yang L."/>
            <person name="Zimmer A.D."/>
            <person name="Zhu Q."/>
            <person name="Mitros T."/>
            <person name="Hellsten U."/>
            <person name="Loque D."/>
            <person name="Otillar R."/>
            <person name="Salamov A."/>
            <person name="Schmutz J."/>
            <person name="Shapiro H."/>
            <person name="Lindquist E."/>
            <person name="Lucas S."/>
            <person name="Rokhsar D."/>
            <person name="Grigoriev I.V."/>
        </authorList>
    </citation>
    <scope>NUCLEOTIDE SEQUENCE [LARGE SCALE GENOMIC DNA]</scope>
</reference>
<dbReference type="GO" id="GO:0004842">
    <property type="term" value="F:ubiquitin-protein transferase activity"/>
    <property type="evidence" value="ECO:0000318"/>
    <property type="project" value="GO_Central"/>
</dbReference>
<organism evidence="3">
    <name type="scientific">Selaginella moellendorffii</name>
    <name type="common">Spikemoss</name>
    <dbReference type="NCBI Taxonomy" id="88036"/>
    <lineage>
        <taxon>Eukaryota</taxon>
        <taxon>Viridiplantae</taxon>
        <taxon>Streptophyta</taxon>
        <taxon>Embryophyta</taxon>
        <taxon>Tracheophyta</taxon>
        <taxon>Lycopodiopsida</taxon>
        <taxon>Selaginellales</taxon>
        <taxon>Selaginellaceae</taxon>
        <taxon>Selaginella</taxon>
    </lineage>
</organism>
<accession>D8R7U2</accession>
<dbReference type="Gramene" id="EFJ31591">
    <property type="protein sequence ID" value="EFJ31591"/>
    <property type="gene ID" value="SELMODRAFT_408291"/>
</dbReference>
<evidence type="ECO:0000256" key="1">
    <source>
        <dbReference type="SAM" id="SignalP"/>
    </source>
</evidence>